<dbReference type="AlphaFoldDB" id="A0A1E7ZAD5"/>
<sequence length="309" mass="34884">MTNHKDAIDVISENIAERIKHHVGSTFNLETSIPGLMFYRQNSPTQCTTCVAEPSIAVVVQGQKMMALSDKSFHFDRYNFLVTSLDLPARVQIKQAENAVPYLGFVLKLDFAVLSELLMRMPIDTKKPKAPSSGMGMGATTPDLLDACFRLIKLLDDEASAPILTPLIKKEIFWRVLNSDQGVRLKSIVSAGSHGLRIAKVIEWLKANFSESYAVEELAERAQMSKSTFHHHFREMTSMSPLQYQKSLKLMEARRLMVGEQIDASNAAYRVGYESPSQFSREYSRFFGNSPKRDVEEQWRLIEGQVKAS</sequence>
<keyword evidence="2" id="KW-0804">Transcription</keyword>
<dbReference type="PANTHER" id="PTHR43436">
    <property type="entry name" value="ARAC-FAMILY TRANSCRIPTIONAL REGULATOR"/>
    <property type="match status" value="1"/>
</dbReference>
<dbReference type="Pfam" id="PF12833">
    <property type="entry name" value="HTH_18"/>
    <property type="match status" value="1"/>
</dbReference>
<gene>
    <name evidence="4" type="ORF">BFC18_14395</name>
</gene>
<dbReference type="InterPro" id="IPR009057">
    <property type="entry name" value="Homeodomain-like_sf"/>
</dbReference>
<comment type="caution">
    <text evidence="4">The sequence shown here is derived from an EMBL/GenBank/DDBJ whole genome shotgun (WGS) entry which is preliminary data.</text>
</comment>
<keyword evidence="5" id="KW-1185">Reference proteome</keyword>
<dbReference type="SMART" id="SM00342">
    <property type="entry name" value="HTH_ARAC"/>
    <property type="match status" value="1"/>
</dbReference>
<dbReference type="InterPro" id="IPR009594">
    <property type="entry name" value="Tscrpt_reg_HTH_AraC_N"/>
</dbReference>
<dbReference type="STRING" id="1656094.BFC18_14395"/>
<dbReference type="RefSeq" id="WP_070126134.1">
    <property type="nucleotide sequence ID" value="NZ_MDHN01000029.1"/>
</dbReference>
<dbReference type="Pfam" id="PF06719">
    <property type="entry name" value="AraC_N"/>
    <property type="match status" value="1"/>
</dbReference>
<dbReference type="EMBL" id="MDHN01000029">
    <property type="protein sequence ID" value="OFC70493.1"/>
    <property type="molecule type" value="Genomic_DNA"/>
</dbReference>
<dbReference type="PANTHER" id="PTHR43436:SF1">
    <property type="entry name" value="TRANSCRIPTIONAL REGULATORY PROTEIN"/>
    <property type="match status" value="1"/>
</dbReference>
<evidence type="ECO:0000259" key="3">
    <source>
        <dbReference type="PROSITE" id="PS01124"/>
    </source>
</evidence>
<evidence type="ECO:0000313" key="5">
    <source>
        <dbReference type="Proteomes" id="UP000175691"/>
    </source>
</evidence>
<name>A0A1E7ZAD5_9ALTE</name>
<dbReference type="Gene3D" id="1.10.10.60">
    <property type="entry name" value="Homeodomain-like"/>
    <property type="match status" value="1"/>
</dbReference>
<keyword evidence="1" id="KW-0805">Transcription regulation</keyword>
<dbReference type="OrthoDB" id="34150at2"/>
<evidence type="ECO:0000256" key="2">
    <source>
        <dbReference type="ARBA" id="ARBA00023163"/>
    </source>
</evidence>
<organism evidence="4 5">
    <name type="scientific">Alteromonas confluentis</name>
    <dbReference type="NCBI Taxonomy" id="1656094"/>
    <lineage>
        <taxon>Bacteria</taxon>
        <taxon>Pseudomonadati</taxon>
        <taxon>Pseudomonadota</taxon>
        <taxon>Gammaproteobacteria</taxon>
        <taxon>Alteromonadales</taxon>
        <taxon>Alteromonadaceae</taxon>
        <taxon>Alteromonas/Salinimonas group</taxon>
        <taxon>Alteromonas</taxon>
    </lineage>
</organism>
<accession>A0A1E7ZAD5</accession>
<dbReference type="SUPFAM" id="SSF46689">
    <property type="entry name" value="Homeodomain-like"/>
    <property type="match status" value="2"/>
</dbReference>
<evidence type="ECO:0000256" key="1">
    <source>
        <dbReference type="ARBA" id="ARBA00023015"/>
    </source>
</evidence>
<dbReference type="GO" id="GO:0043565">
    <property type="term" value="F:sequence-specific DNA binding"/>
    <property type="evidence" value="ECO:0007669"/>
    <property type="project" value="InterPro"/>
</dbReference>
<dbReference type="GO" id="GO:0003700">
    <property type="term" value="F:DNA-binding transcription factor activity"/>
    <property type="evidence" value="ECO:0007669"/>
    <property type="project" value="InterPro"/>
</dbReference>
<feature type="domain" description="HTH araC/xylS-type" evidence="3">
    <location>
        <begin position="199"/>
        <end position="297"/>
    </location>
</feature>
<reference evidence="4 5" key="1">
    <citation type="submission" date="2016-08" db="EMBL/GenBank/DDBJ databases">
        <authorList>
            <person name="Seilhamer J.J."/>
        </authorList>
    </citation>
    <scope>NUCLEOTIDE SEQUENCE [LARGE SCALE GENOMIC DNA]</scope>
    <source>
        <strain evidence="4 5">KCTC 42603</strain>
    </source>
</reference>
<dbReference type="InterPro" id="IPR018060">
    <property type="entry name" value="HTH_AraC"/>
</dbReference>
<proteinExistence type="predicted"/>
<evidence type="ECO:0000313" key="4">
    <source>
        <dbReference type="EMBL" id="OFC70493.1"/>
    </source>
</evidence>
<dbReference type="Proteomes" id="UP000175691">
    <property type="component" value="Unassembled WGS sequence"/>
</dbReference>
<dbReference type="PROSITE" id="PS01124">
    <property type="entry name" value="HTH_ARAC_FAMILY_2"/>
    <property type="match status" value="1"/>
</dbReference>
<protein>
    <submittedName>
        <fullName evidence="4">AraC family transcriptional regulator</fullName>
    </submittedName>
</protein>